<accession>A0ACD3SQN5</accession>
<protein>
    <submittedName>
        <fullName evidence="1">Uncharacterized protein</fullName>
    </submittedName>
</protein>
<proteinExistence type="predicted"/>
<gene>
    <name evidence="1" type="ORF">MW7_007565</name>
</gene>
<evidence type="ECO:0000313" key="2">
    <source>
        <dbReference type="Proteomes" id="UP000004277"/>
    </source>
</evidence>
<name>A0ACD3SQN5_9BURK</name>
<reference evidence="1" key="1">
    <citation type="submission" date="2019-05" db="EMBL/GenBank/DDBJ databases">
        <title>Revised genome assembly of Burkholderiaceae (previously Ralstonia) sp. PBA.</title>
        <authorList>
            <person name="Gan H.M."/>
        </authorList>
    </citation>
    <scope>NUCLEOTIDE SEQUENCE</scope>
    <source>
        <strain evidence="1">PBA</strain>
    </source>
</reference>
<evidence type="ECO:0000313" key="1">
    <source>
        <dbReference type="EMBL" id="TMS58572.1"/>
    </source>
</evidence>
<organism evidence="1 2">
    <name type="scientific">Imbroritus primus</name>
    <dbReference type="NCBI Taxonomy" id="3058603"/>
    <lineage>
        <taxon>Bacteria</taxon>
        <taxon>Pseudomonadati</taxon>
        <taxon>Pseudomonadota</taxon>
        <taxon>Betaproteobacteria</taxon>
        <taxon>Burkholderiales</taxon>
        <taxon>Burkholderiaceae</taxon>
        <taxon>Imbroritus</taxon>
    </lineage>
</organism>
<comment type="caution">
    <text evidence="1">The sequence shown here is derived from an EMBL/GenBank/DDBJ whole genome shotgun (WGS) entry which is preliminary data.</text>
</comment>
<dbReference type="Proteomes" id="UP000004277">
    <property type="component" value="Unassembled WGS sequence"/>
</dbReference>
<keyword evidence="2" id="KW-1185">Reference proteome</keyword>
<sequence length="171" mass="19273">MLHGLQVGHVAFRRRHGHRKQRRGFAEKSIRQLGIGPAEKDQVARRQAIRCLQRCGEAVRKARHEQDIILEDQDTPVAMGDAVAPCGDVLEHQRLVRWAQPVRDEACTLGVRQVGDIMVENELKGDAVTMQFALDVGNPVGVGLDGQDVHRVYQLVDLRQLVRFLCTWNQA</sequence>
<dbReference type="EMBL" id="AKCV02000015">
    <property type="protein sequence ID" value="TMS58572.1"/>
    <property type="molecule type" value="Genomic_DNA"/>
</dbReference>